<feature type="transmembrane region" description="Helical" evidence="8">
    <location>
        <begin position="84"/>
        <end position="106"/>
    </location>
</feature>
<comment type="caution">
    <text evidence="9">The sequence shown here is derived from an EMBL/GenBank/DDBJ whole genome shotgun (WGS) entry which is preliminary data.</text>
</comment>
<dbReference type="GO" id="GO:0004984">
    <property type="term" value="F:olfactory receptor activity"/>
    <property type="evidence" value="ECO:0007669"/>
    <property type="project" value="InterPro"/>
</dbReference>
<evidence type="ECO:0000256" key="5">
    <source>
        <dbReference type="ARBA" id="ARBA00023136"/>
    </source>
</evidence>
<dbReference type="GO" id="GO:0016020">
    <property type="term" value="C:membrane"/>
    <property type="evidence" value="ECO:0007669"/>
    <property type="project" value="UniProtKB-SubCell"/>
</dbReference>
<organism evidence="9 10">
    <name type="scientific">Bos mutus</name>
    <name type="common">wild yak</name>
    <dbReference type="NCBI Taxonomy" id="72004"/>
    <lineage>
        <taxon>Eukaryota</taxon>
        <taxon>Metazoa</taxon>
        <taxon>Chordata</taxon>
        <taxon>Craniata</taxon>
        <taxon>Vertebrata</taxon>
        <taxon>Euteleostomi</taxon>
        <taxon>Mammalia</taxon>
        <taxon>Eutheria</taxon>
        <taxon>Laurasiatheria</taxon>
        <taxon>Artiodactyla</taxon>
        <taxon>Ruminantia</taxon>
        <taxon>Pecora</taxon>
        <taxon>Bovidae</taxon>
        <taxon>Bovinae</taxon>
        <taxon>Bos</taxon>
    </lineage>
</organism>
<keyword evidence="7" id="KW-0807">Transducer</keyword>
<evidence type="ECO:0000256" key="1">
    <source>
        <dbReference type="ARBA" id="ARBA00004141"/>
    </source>
</evidence>
<accession>A0A6B0S2G4</accession>
<dbReference type="Proteomes" id="UP000322234">
    <property type="component" value="Unassembled WGS sequence"/>
</dbReference>
<proteinExistence type="predicted"/>
<evidence type="ECO:0000256" key="6">
    <source>
        <dbReference type="ARBA" id="ARBA00023170"/>
    </source>
</evidence>
<protein>
    <recommendedName>
        <fullName evidence="11">G-protein coupled receptors family 1 profile domain-containing protein</fullName>
    </recommendedName>
</protein>
<evidence type="ECO:0000256" key="3">
    <source>
        <dbReference type="ARBA" id="ARBA00022989"/>
    </source>
</evidence>
<evidence type="ECO:0000256" key="2">
    <source>
        <dbReference type="ARBA" id="ARBA00022692"/>
    </source>
</evidence>
<feature type="transmembrane region" description="Helical" evidence="8">
    <location>
        <begin position="43"/>
        <end position="72"/>
    </location>
</feature>
<evidence type="ECO:0000256" key="4">
    <source>
        <dbReference type="ARBA" id="ARBA00023040"/>
    </source>
</evidence>
<dbReference type="InterPro" id="IPR000725">
    <property type="entry name" value="Olfact_rcpt"/>
</dbReference>
<dbReference type="GO" id="GO:0004930">
    <property type="term" value="F:G protein-coupled receptor activity"/>
    <property type="evidence" value="ECO:0007669"/>
    <property type="project" value="UniProtKB-KW"/>
</dbReference>
<reference evidence="9" key="1">
    <citation type="submission" date="2019-10" db="EMBL/GenBank/DDBJ databases">
        <title>The sequence and de novo assembly of the wild yak genome.</title>
        <authorList>
            <person name="Liu Y."/>
        </authorList>
    </citation>
    <scope>NUCLEOTIDE SEQUENCE [LARGE SCALE GENOMIC DNA]</scope>
    <source>
        <strain evidence="9">WY2019</strain>
    </source>
</reference>
<keyword evidence="10" id="KW-1185">Reference proteome</keyword>
<keyword evidence="4" id="KW-0297">G-protein coupled receptor</keyword>
<keyword evidence="3 8" id="KW-1133">Transmembrane helix</keyword>
<evidence type="ECO:0000313" key="9">
    <source>
        <dbReference type="EMBL" id="MXQ95651.1"/>
    </source>
</evidence>
<keyword evidence="5 8" id="KW-0472">Membrane</keyword>
<evidence type="ECO:0008006" key="11">
    <source>
        <dbReference type="Google" id="ProtNLM"/>
    </source>
</evidence>
<keyword evidence="2 8" id="KW-0812">Transmembrane</keyword>
<comment type="subcellular location">
    <subcellularLocation>
        <location evidence="1">Membrane</location>
        <topology evidence="1">Multi-pass membrane protein</topology>
    </subcellularLocation>
</comment>
<evidence type="ECO:0000256" key="8">
    <source>
        <dbReference type="SAM" id="Phobius"/>
    </source>
</evidence>
<dbReference type="PRINTS" id="PR00245">
    <property type="entry name" value="OLFACTORYR"/>
</dbReference>
<evidence type="ECO:0000256" key="7">
    <source>
        <dbReference type="ARBA" id="ARBA00023224"/>
    </source>
</evidence>
<keyword evidence="6" id="KW-0675">Receptor</keyword>
<dbReference type="PANTHER" id="PTHR48018">
    <property type="entry name" value="OLFACTORY RECEPTOR"/>
    <property type="match status" value="1"/>
</dbReference>
<gene>
    <name evidence="9" type="ORF">E5288_WYG009331</name>
</gene>
<dbReference type="SUPFAM" id="SSF81321">
    <property type="entry name" value="Family A G protein-coupled receptor-like"/>
    <property type="match status" value="1"/>
</dbReference>
<dbReference type="Pfam" id="PF13853">
    <property type="entry name" value="7tm_4"/>
    <property type="match status" value="1"/>
</dbReference>
<dbReference type="EMBL" id="VBQZ03000141">
    <property type="protein sequence ID" value="MXQ95651.1"/>
    <property type="molecule type" value="Genomic_DNA"/>
</dbReference>
<dbReference type="AlphaFoldDB" id="A0A6B0S2G4"/>
<sequence length="134" mass="14824">MSSIVHTTNTFHLSFCSNEINHFFCDTSPLFSLSCTDTYIHDVVLVVFASLVEARCLLTVLLSYILIIAAILKTGSAEGRRKGFSTCASYLTVVSIYHGTLIFIYLRPGTGHAMAIDKVTSVFYTYVKSLNLQP</sequence>
<evidence type="ECO:0000313" key="10">
    <source>
        <dbReference type="Proteomes" id="UP000322234"/>
    </source>
</evidence>
<name>A0A6B0S2G4_9CETA</name>